<dbReference type="RefSeq" id="XP_019627186.1">
    <property type="nucleotide sequence ID" value="XM_019771627.1"/>
</dbReference>
<dbReference type="GO" id="GO:0032483">
    <property type="term" value="P:regulation of Rab protein signal transduction"/>
    <property type="evidence" value="ECO:0007669"/>
    <property type="project" value="TreeGrafter"/>
</dbReference>
<sequence length="369" mass="41346">MGDNGESEAKKKPIWLGRTKVTPLENKLNRPKSKSVDALLEDSDPKVTITRSASLEGIRSAVENSAQSDGVGDTALTNRLSRSVGSGLDETGSESPPPSSSAAPQRVVTGLDETTGQVDSMDTEFLAVASQRPQPDPITVPYLSPLVLRKEVENVLESEGDGSLTRADFVDQHPIIYWNLVWYFRRLDVPSNLIGLVLSAEITTKAAEIPKQWLSADSKHVCVKVLWDNINLHEEPGQPLYLMWNAHAQKSSLAHALITEEKLSSKRFMQSIVTSIQSNDLLTPMKYMLQEYHKHKATQGRHRSIYREILYLSLVSLGRDNIDHDAFDREYKLAFSRLSEDLQAMTQEDDKPPSARTLWCRRIFSSLYL</sequence>
<evidence type="ECO:0000256" key="1">
    <source>
        <dbReference type="SAM" id="MobiDB-lite"/>
    </source>
</evidence>
<evidence type="ECO:0000313" key="2">
    <source>
        <dbReference type="Proteomes" id="UP000515135"/>
    </source>
</evidence>
<feature type="region of interest" description="Disordered" evidence="1">
    <location>
        <begin position="1"/>
        <end position="47"/>
    </location>
</feature>
<accession>A0A6P4ZBY0</accession>
<evidence type="ECO:0000313" key="3">
    <source>
        <dbReference type="RefSeq" id="XP_019627186.1"/>
    </source>
</evidence>
<dbReference type="AlphaFoldDB" id="A0A6P4ZBY0"/>
<protein>
    <submittedName>
        <fullName evidence="3">C-myc promoter-binding protein-like</fullName>
    </submittedName>
</protein>
<reference evidence="3" key="1">
    <citation type="submission" date="2025-08" db="UniProtKB">
        <authorList>
            <consortium name="RefSeq"/>
        </authorList>
    </citation>
    <scope>IDENTIFICATION</scope>
    <source>
        <tissue evidence="3">Gonad</tissue>
    </source>
</reference>
<organism evidence="2 3">
    <name type="scientific">Branchiostoma belcheri</name>
    <name type="common">Amphioxus</name>
    <dbReference type="NCBI Taxonomy" id="7741"/>
    <lineage>
        <taxon>Eukaryota</taxon>
        <taxon>Metazoa</taxon>
        <taxon>Chordata</taxon>
        <taxon>Cephalochordata</taxon>
        <taxon>Leptocardii</taxon>
        <taxon>Amphioxiformes</taxon>
        <taxon>Branchiostomatidae</taxon>
        <taxon>Branchiostoma</taxon>
    </lineage>
</organism>
<dbReference type="GO" id="GO:0031410">
    <property type="term" value="C:cytoplasmic vesicle"/>
    <property type="evidence" value="ECO:0007669"/>
    <property type="project" value="TreeGrafter"/>
</dbReference>
<dbReference type="InterPro" id="IPR051696">
    <property type="entry name" value="DENN_Domain_GEFs"/>
</dbReference>
<feature type="region of interest" description="Disordered" evidence="1">
    <location>
        <begin position="83"/>
        <end position="106"/>
    </location>
</feature>
<dbReference type="GO" id="GO:0005085">
    <property type="term" value="F:guanyl-nucleotide exchange factor activity"/>
    <property type="evidence" value="ECO:0007669"/>
    <property type="project" value="UniProtKB-ARBA"/>
</dbReference>
<proteinExistence type="predicted"/>
<dbReference type="PANTHER" id="PTHR12296">
    <property type="entry name" value="DENN DOMAIN-CONTAINING PROTEIN 4"/>
    <property type="match status" value="1"/>
</dbReference>
<gene>
    <name evidence="3" type="primary">LOC109472052</name>
</gene>
<dbReference type="OrthoDB" id="75250at2759"/>
<keyword evidence="2" id="KW-1185">Reference proteome</keyword>
<dbReference type="PANTHER" id="PTHR12296:SF30">
    <property type="entry name" value="DENN DOMAIN-CONTAINING PROTEIN CRAG"/>
    <property type="match status" value="1"/>
</dbReference>
<dbReference type="Proteomes" id="UP000515135">
    <property type="component" value="Unplaced"/>
</dbReference>
<dbReference type="KEGG" id="bbel:109472052"/>
<name>A0A6P4ZBY0_BRABE</name>
<dbReference type="GeneID" id="109472052"/>